<comment type="caution">
    <text evidence="2">The sequence shown here is derived from an EMBL/GenBank/DDBJ whole genome shotgun (WGS) entry which is preliminary data.</text>
</comment>
<name>A0A5N7NB37_9HYPH</name>
<feature type="domain" description="PAS fold-4" evidence="1">
    <location>
        <begin position="124"/>
        <end position="225"/>
    </location>
</feature>
<evidence type="ECO:0000313" key="3">
    <source>
        <dbReference type="Proteomes" id="UP000403266"/>
    </source>
</evidence>
<dbReference type="AlphaFoldDB" id="A0A5N7NB37"/>
<sequence length="228" mass="24573">RRRRPVSTISTRSIAALSFLTSIRTVSAKSDNSYKAAHLGCVRKESAIEECSGLSFYAGAPLKTKDGLPLGMLCVLDHEARPQGLSEQQEGALTALAEAVICQLELKLATRTATDSEELTQRLLASSDDCIKVFDLKGRLRFLSQGGLRAMEVADFGTIEGRNWADLWSGIAGNEAYEAFKKAKTGGTGRFQGPCATATGVQKWWDVVYASEVGRLVGIVGFGTDCPY</sequence>
<dbReference type="PANTHER" id="PTHR43102:SF2">
    <property type="entry name" value="GAF DOMAIN-CONTAINING PROTEIN"/>
    <property type="match status" value="1"/>
</dbReference>
<evidence type="ECO:0000259" key="1">
    <source>
        <dbReference type="Pfam" id="PF08448"/>
    </source>
</evidence>
<reference evidence="2 3" key="1">
    <citation type="journal article" date="2019" name="Syst. Appl. Microbiol.">
        <title>Microvirga tunisiensis sp. nov., a root nodule symbiotic bacterium isolated from Lupinus micranthus and L. luteus grown in Northern Tunisia.</title>
        <authorList>
            <person name="Msaddak A."/>
            <person name="Rejili M."/>
            <person name="Duran D."/>
            <person name="Mars M."/>
            <person name="Palacios J.M."/>
            <person name="Ruiz-Argueso T."/>
            <person name="Rey L."/>
            <person name="Imperial J."/>
        </authorList>
    </citation>
    <scope>NUCLEOTIDE SEQUENCE [LARGE SCALE GENOMIC DNA]</scope>
    <source>
        <strain evidence="2 3">Lmie10</strain>
    </source>
</reference>
<dbReference type="RefSeq" id="WP_152718793.1">
    <property type="nucleotide sequence ID" value="NZ_VOSK01000914.1"/>
</dbReference>
<dbReference type="Proteomes" id="UP000403266">
    <property type="component" value="Unassembled WGS sequence"/>
</dbReference>
<proteinExistence type="predicted"/>
<protein>
    <recommendedName>
        <fullName evidence="1">PAS fold-4 domain-containing protein</fullName>
    </recommendedName>
</protein>
<dbReference type="Pfam" id="PF08448">
    <property type="entry name" value="PAS_4"/>
    <property type="match status" value="1"/>
</dbReference>
<dbReference type="InterPro" id="IPR035965">
    <property type="entry name" value="PAS-like_dom_sf"/>
</dbReference>
<gene>
    <name evidence="2" type="ORF">FS320_44520</name>
</gene>
<feature type="non-terminal residue" evidence="2">
    <location>
        <position position="1"/>
    </location>
</feature>
<evidence type="ECO:0000313" key="2">
    <source>
        <dbReference type="EMBL" id="MPR31696.1"/>
    </source>
</evidence>
<dbReference type="SUPFAM" id="SSF55785">
    <property type="entry name" value="PYP-like sensor domain (PAS domain)"/>
    <property type="match status" value="1"/>
</dbReference>
<dbReference type="Gene3D" id="3.30.450.20">
    <property type="entry name" value="PAS domain"/>
    <property type="match status" value="1"/>
</dbReference>
<dbReference type="EMBL" id="VOSK01000914">
    <property type="protein sequence ID" value="MPR31696.1"/>
    <property type="molecule type" value="Genomic_DNA"/>
</dbReference>
<keyword evidence="3" id="KW-1185">Reference proteome</keyword>
<organism evidence="2 3">
    <name type="scientific">Microvirga tunisiensis</name>
    <dbReference type="NCBI Taxonomy" id="2108360"/>
    <lineage>
        <taxon>Bacteria</taxon>
        <taxon>Pseudomonadati</taxon>
        <taxon>Pseudomonadota</taxon>
        <taxon>Alphaproteobacteria</taxon>
        <taxon>Hyphomicrobiales</taxon>
        <taxon>Methylobacteriaceae</taxon>
        <taxon>Microvirga</taxon>
    </lineage>
</organism>
<dbReference type="InterPro" id="IPR013656">
    <property type="entry name" value="PAS_4"/>
</dbReference>
<dbReference type="PANTHER" id="PTHR43102">
    <property type="entry name" value="SLR1143 PROTEIN"/>
    <property type="match status" value="1"/>
</dbReference>
<accession>A0A5N7NB37</accession>